<evidence type="ECO:0000313" key="10">
    <source>
        <dbReference type="EMBL" id="MPV39096.1"/>
    </source>
</evidence>
<keyword evidence="6 8" id="KW-0378">Hydrolase</keyword>
<dbReference type="SMART" id="SM00095">
    <property type="entry name" value="TR_THY"/>
    <property type="match status" value="1"/>
</dbReference>
<evidence type="ECO:0000256" key="6">
    <source>
        <dbReference type="ARBA" id="ARBA00022801"/>
    </source>
</evidence>
<sequence length="112" mass="12098">MTSHVTTHVLDAVRGVPAAGVGLTLSRHDEDGLTEIAAGVTDADGRNRELGPDALEAGTYRLVFATGEYFDAQDRPAFYPAVTIDFRVEDGQGHYHVPILLSPYAYSTYRGS</sequence>
<gene>
    <name evidence="10" type="primary">uraH</name>
    <name evidence="10" type="ORF">GB881_19000</name>
</gene>
<evidence type="ECO:0000259" key="9">
    <source>
        <dbReference type="SMART" id="SM00095"/>
    </source>
</evidence>
<comment type="subunit">
    <text evidence="4 8">Homotetramer.</text>
</comment>
<dbReference type="InterPro" id="IPR000895">
    <property type="entry name" value="Transthyretin/HIU_hydrolase"/>
</dbReference>
<dbReference type="GO" id="GO:0033971">
    <property type="term" value="F:hydroxyisourate hydrolase activity"/>
    <property type="evidence" value="ECO:0007669"/>
    <property type="project" value="UniProtKB-EC"/>
</dbReference>
<dbReference type="RefSeq" id="WP_152196247.1">
    <property type="nucleotide sequence ID" value="NZ_VUKD01000005.1"/>
</dbReference>
<dbReference type="InterPro" id="IPR036817">
    <property type="entry name" value="Transthyretin/HIU_hydrolase_sf"/>
</dbReference>
<comment type="similarity">
    <text evidence="3 8">Belongs to the transthyretin family. 5-hydroxyisourate hydrolase subfamily.</text>
</comment>
<feature type="domain" description="Transthyretin/hydroxyisourate hydrolase" evidence="9">
    <location>
        <begin position="1"/>
        <end position="111"/>
    </location>
</feature>
<dbReference type="Proteomes" id="UP000437709">
    <property type="component" value="Unassembled WGS sequence"/>
</dbReference>
<dbReference type="AlphaFoldDB" id="A0A6N7ESL6"/>
<dbReference type="InterPro" id="IPR014306">
    <property type="entry name" value="Hydroxyisourate_hydrolase"/>
</dbReference>
<dbReference type="EMBL" id="WHPC01000156">
    <property type="protein sequence ID" value="MPV39096.1"/>
    <property type="molecule type" value="Genomic_DNA"/>
</dbReference>
<dbReference type="GO" id="GO:0006144">
    <property type="term" value="P:purine nucleobase metabolic process"/>
    <property type="evidence" value="ECO:0007669"/>
    <property type="project" value="UniProtKB-KW"/>
</dbReference>
<comment type="catalytic activity">
    <reaction evidence="1 8">
        <text>5-hydroxyisourate + H2O = 5-hydroxy-2-oxo-4-ureido-2,5-dihydro-1H-imidazole-5-carboxylate + H(+)</text>
        <dbReference type="Rhea" id="RHEA:23736"/>
        <dbReference type="ChEBI" id="CHEBI:15377"/>
        <dbReference type="ChEBI" id="CHEBI:15378"/>
        <dbReference type="ChEBI" id="CHEBI:18072"/>
        <dbReference type="ChEBI" id="CHEBI:58639"/>
        <dbReference type="EC" id="3.5.2.17"/>
    </reaction>
</comment>
<evidence type="ECO:0000256" key="5">
    <source>
        <dbReference type="ARBA" id="ARBA00022631"/>
    </source>
</evidence>
<accession>A0A6N7ESL6</accession>
<evidence type="ECO:0000313" key="11">
    <source>
        <dbReference type="Proteomes" id="UP000437709"/>
    </source>
</evidence>
<feature type="binding site" evidence="7">
    <location>
        <position position="46"/>
    </location>
    <ligand>
        <name>substrate</name>
    </ligand>
</feature>
<dbReference type="PANTHER" id="PTHR10395:SF7">
    <property type="entry name" value="5-HYDROXYISOURATE HYDROLASE"/>
    <property type="match status" value="1"/>
</dbReference>
<evidence type="ECO:0000256" key="8">
    <source>
        <dbReference type="RuleBase" id="RU361270"/>
    </source>
</evidence>
<keyword evidence="11" id="KW-1185">Reference proteome</keyword>
<dbReference type="InterPro" id="IPR023416">
    <property type="entry name" value="Transthyretin/HIU_hydrolase_d"/>
</dbReference>
<dbReference type="EC" id="3.5.2.17" evidence="8"/>
<feature type="binding site" evidence="7">
    <location>
        <position position="109"/>
    </location>
    <ligand>
        <name>substrate</name>
    </ligand>
</feature>
<dbReference type="SUPFAM" id="SSF49472">
    <property type="entry name" value="Transthyretin (synonym: prealbumin)"/>
    <property type="match status" value="1"/>
</dbReference>
<dbReference type="PANTHER" id="PTHR10395">
    <property type="entry name" value="URICASE AND TRANSTHYRETIN-RELATED"/>
    <property type="match status" value="1"/>
</dbReference>
<feature type="binding site" evidence="7">
    <location>
        <position position="8"/>
    </location>
    <ligand>
        <name>substrate</name>
    </ligand>
</feature>
<evidence type="ECO:0000256" key="2">
    <source>
        <dbReference type="ARBA" id="ARBA00002704"/>
    </source>
</evidence>
<evidence type="ECO:0000256" key="1">
    <source>
        <dbReference type="ARBA" id="ARBA00001043"/>
    </source>
</evidence>
<evidence type="ECO:0000256" key="7">
    <source>
        <dbReference type="PIRSR" id="PIRSR600895-51"/>
    </source>
</evidence>
<protein>
    <recommendedName>
        <fullName evidence="8">5-hydroxyisourate hydrolase</fullName>
        <shortName evidence="8">HIU hydrolase</shortName>
        <shortName evidence="8">HIUHase</shortName>
        <ecNumber evidence="8">3.5.2.17</ecNumber>
    </recommendedName>
</protein>
<keyword evidence="5 8" id="KW-0659">Purine metabolism</keyword>
<dbReference type="NCBIfam" id="TIGR02962">
    <property type="entry name" value="hdxy_isourate"/>
    <property type="match status" value="1"/>
</dbReference>
<dbReference type="PRINTS" id="PR00189">
    <property type="entry name" value="TRNSTHYRETIN"/>
</dbReference>
<dbReference type="OrthoDB" id="9792386at2"/>
<proteinExistence type="inferred from homology"/>
<dbReference type="CDD" id="cd05822">
    <property type="entry name" value="TLP_HIUase"/>
    <property type="match status" value="1"/>
</dbReference>
<dbReference type="Gene3D" id="2.60.40.180">
    <property type="entry name" value="Transthyretin/hydroxyisourate hydrolase domain"/>
    <property type="match status" value="1"/>
</dbReference>
<reference evidence="10 11" key="1">
    <citation type="submission" date="2019-10" db="EMBL/GenBank/DDBJ databases">
        <title>Georgenia wutianyii sp. nov. and Georgenia yuyongxinii sp. nov. isolated from plateau pika (Ochotona curzoniae) in the Qinghai-Tibet plateau of China.</title>
        <authorList>
            <person name="Tian Z."/>
        </authorList>
    </citation>
    <scope>NUCLEOTIDE SEQUENCE [LARGE SCALE GENOMIC DNA]</scope>
    <source>
        <strain evidence="10 11">JCM 19765</strain>
    </source>
</reference>
<dbReference type="Pfam" id="PF00576">
    <property type="entry name" value="Transthyretin"/>
    <property type="match status" value="1"/>
</dbReference>
<evidence type="ECO:0000256" key="4">
    <source>
        <dbReference type="ARBA" id="ARBA00011881"/>
    </source>
</evidence>
<comment type="caution">
    <text evidence="10">The sequence shown here is derived from an EMBL/GenBank/DDBJ whole genome shotgun (WGS) entry which is preliminary data.</text>
</comment>
<comment type="function">
    <text evidence="2">Catalyzes the hydrolysis of 5-hydroxyisourate (HIU) to 2-oxo-4-hydroxy-4-carboxy-5-ureidoimidazoline (OHCU).</text>
</comment>
<name>A0A6N7ESL6_9MICO</name>
<organism evidence="10 11">
    <name type="scientific">Georgenia subflava</name>
    <dbReference type="NCBI Taxonomy" id="1622177"/>
    <lineage>
        <taxon>Bacteria</taxon>
        <taxon>Bacillati</taxon>
        <taxon>Actinomycetota</taxon>
        <taxon>Actinomycetes</taxon>
        <taxon>Micrococcales</taxon>
        <taxon>Bogoriellaceae</taxon>
        <taxon>Georgenia</taxon>
    </lineage>
</organism>
<evidence type="ECO:0000256" key="3">
    <source>
        <dbReference type="ARBA" id="ARBA00009850"/>
    </source>
</evidence>